<gene>
    <name evidence="1" type="ORF">P1P91_09605</name>
</gene>
<dbReference type="RefSeq" id="WP_311882246.1">
    <property type="nucleotide sequence ID" value="NZ_CP119391.1"/>
</dbReference>
<proteinExistence type="predicted"/>
<dbReference type="EMBL" id="CP119391">
    <property type="protein sequence ID" value="WNK19133.1"/>
    <property type="molecule type" value="Genomic_DNA"/>
</dbReference>
<dbReference type="Proteomes" id="UP001301869">
    <property type="component" value="Chromosome"/>
</dbReference>
<reference evidence="1 2" key="1">
    <citation type="submission" date="2023-03" db="EMBL/GenBank/DDBJ databases">
        <title>Halomonas sp. nov., isolated from Korean tranditional fermented seafood 'Jeotgal'.</title>
        <authorList>
            <person name="Kim B."/>
            <person name="Shin N.-R."/>
        </authorList>
    </citation>
    <scope>NUCLEOTIDE SEQUENCE [LARGE SCALE GENOMIC DNA]</scope>
    <source>
        <strain evidence="1 2">SG2L-4</strain>
    </source>
</reference>
<dbReference type="Gene3D" id="1.20.1260.10">
    <property type="match status" value="1"/>
</dbReference>
<protein>
    <submittedName>
        <fullName evidence="1">2-hydroxyacyl-CoA dehydratase</fullName>
    </submittedName>
</protein>
<evidence type="ECO:0000313" key="2">
    <source>
        <dbReference type="Proteomes" id="UP001301869"/>
    </source>
</evidence>
<name>A0ABY9YX34_9GAMM</name>
<keyword evidence="2" id="KW-1185">Reference proteome</keyword>
<dbReference type="InterPro" id="IPR012347">
    <property type="entry name" value="Ferritin-like"/>
</dbReference>
<sequence>MRYNQVRDLIDWAADFHGRMARQFGDRARDAESERLQMALNYLASQELRMKSGLEEALEEGSVHQEVLNTWFDDPGDFPQPPGLERLAQYATYDSIEAALQTSTEAHNALQELYEYRAKKAVIPAEEEFFSSLAEGHEAEVRRIVSQFEDFSDI</sequence>
<evidence type="ECO:0000313" key="1">
    <source>
        <dbReference type="EMBL" id="WNK19133.1"/>
    </source>
</evidence>
<accession>A0ABY9YX34</accession>
<organism evidence="1 2">
    <name type="scientific">Halomonas piscis</name>
    <dbReference type="NCBI Taxonomy" id="3031727"/>
    <lineage>
        <taxon>Bacteria</taxon>
        <taxon>Pseudomonadati</taxon>
        <taxon>Pseudomonadota</taxon>
        <taxon>Gammaproteobacteria</taxon>
        <taxon>Oceanospirillales</taxon>
        <taxon>Halomonadaceae</taxon>
        <taxon>Halomonas</taxon>
    </lineage>
</organism>